<evidence type="ECO:0000256" key="1">
    <source>
        <dbReference type="SAM" id="MobiDB-lite"/>
    </source>
</evidence>
<feature type="region of interest" description="Disordered" evidence="1">
    <location>
        <begin position="896"/>
        <end position="922"/>
    </location>
</feature>
<dbReference type="EMBL" id="NBCO01000026">
    <property type="protein sequence ID" value="ORC86703.1"/>
    <property type="molecule type" value="Genomic_DNA"/>
</dbReference>
<sequence>MGLAPSRRLLYSGSDAPLWFVSAPSELCANEKHREQDNGHTSAVKECVLASTDTNLPPPSFSQLRLVPLIKRYFPSSDSVLFKQLLEARKHQHPRYHFLCKQFLPPTAYIDPTAHYYDLELRESEKESVGNEVYETILPATKAPFSSADVMYELLVENTERILFDNEEELKEAMQANIDESYNNNNNNNNNTTSNNVSGGKSNSGKHRRIRPVPCAVLILRCHGPAVQVWNNNIASFGLANAVEAMSLSPRGRDATVVVEDGRSWLVWEMNGVKMSGCMGGFYGCWTLDELLHCGNHEDMIKSPKSKMISSFPYSSTGPFGLVESSLIVSGCVERDVGEREQPHAWVAACRAFSNTIIESFPNSQLHQNNQHQIPLHPVSMLRQLDLSFIPLLSNIPQMQLCRQVHLFMNIMVDLAPEIPTLAKLQMLLRERNNKQVSGDSRTIPFQGDLNKEYILEAANNTVSGVQRYGGDEKQMNTEESNKGNGVPSLTLPSSSFISLQEKGICSYIADGAVVLRLSNDRVVEALQKLSCIPLSDSTESIVMALTSRVPPPLQYRGELRPPNAYDMCKEKLSGVVRRAEPYASESLLLSWSQLQSQDVFSVGREFDGVPFSFLIAPELPPDFTGGDGGGGDRSNLGTQCPVPQKNPKHSACSGPLKVPNISVSFGDLIRCDLVNGCWYIDRQLHAEDVALSWMRRVAGKARESRDLDEHWLRFPQQEGEIMDEGNEKNSETSSNIKGVMVRLGRFRPWHVQHDGYSYFHCITLRGTGPPPTDAAAAVTTGVGKSTDQGAEAFVNAGTPRAPKKKKGNTTTTNTTTTIPATAAIARTTTTTGGGGGNSTGTSRTTDMIGNRYPTFDGGAMDRYMDSSSSAPVNYYPMDRRMPPSPQNPPTLPLFHRPPSFRQSQSMPYPAAVGSESREEPTLTVSRLVEGWGTFEMERVPSQCSSPSALGPRSHSLHLHPPSLPSPAGTQLGGWDTPGGGSPAAPAALSRPSFSWRGYSPQKPGGTPTYNSAAPHVSWRVPSPFTVSAASTMSYPSTRGSHIGPVPFKIARVPVLNHTSITAGSQPLVNAMESPAYSGISVGSFGGEHVGFAVTPPPIANLSSMDMGHLPSCEARTARPSDNRSRDQKRKIIVSISDVEVRSNNNSDENDDNGRSSGGTQNNNNNINQYDSSGSNNNNSNNNGNNITLTNKFYRERQGSTVSIPEYELERSRRSPYDALRNSSPESNLSLASSPHSGVRLYKNNQQQYRWNPYGSQPSEE</sequence>
<organism evidence="2 3">
    <name type="scientific">Trypanosoma theileri</name>
    <dbReference type="NCBI Taxonomy" id="67003"/>
    <lineage>
        <taxon>Eukaryota</taxon>
        <taxon>Discoba</taxon>
        <taxon>Euglenozoa</taxon>
        <taxon>Kinetoplastea</taxon>
        <taxon>Metakinetoplastina</taxon>
        <taxon>Trypanosomatida</taxon>
        <taxon>Trypanosomatidae</taxon>
        <taxon>Trypanosoma</taxon>
    </lineage>
</organism>
<dbReference type="AlphaFoldDB" id="A0A1X0NQH0"/>
<dbReference type="PANTHER" id="PTHR35614:SF7">
    <property type="match status" value="1"/>
</dbReference>
<evidence type="ECO:0000313" key="2">
    <source>
        <dbReference type="EMBL" id="ORC86703.1"/>
    </source>
</evidence>
<dbReference type="Proteomes" id="UP000192257">
    <property type="component" value="Unassembled WGS sequence"/>
</dbReference>
<dbReference type="VEuPathDB" id="TriTrypDB:TM35_000261550"/>
<feature type="region of interest" description="Disordered" evidence="1">
    <location>
        <begin position="828"/>
        <end position="851"/>
    </location>
</feature>
<dbReference type="GeneID" id="39987672"/>
<gene>
    <name evidence="2" type="ORF">TM35_000261550</name>
</gene>
<comment type="caution">
    <text evidence="2">The sequence shown here is derived from an EMBL/GenBank/DDBJ whole genome shotgun (WGS) entry which is preliminary data.</text>
</comment>
<feature type="compositionally biased region" description="Polar residues" evidence="1">
    <location>
        <begin position="1243"/>
        <end position="1261"/>
    </location>
</feature>
<dbReference type="OrthoDB" id="264458at2759"/>
<feature type="compositionally biased region" description="Basic and acidic residues" evidence="1">
    <location>
        <begin position="1116"/>
        <end position="1126"/>
    </location>
</feature>
<name>A0A1X0NQH0_9TRYP</name>
<accession>A0A1X0NQH0</accession>
<feature type="region of interest" description="Disordered" evidence="1">
    <location>
        <begin position="180"/>
        <end position="207"/>
    </location>
</feature>
<feature type="compositionally biased region" description="Low complexity" evidence="1">
    <location>
        <begin position="1158"/>
        <end position="1186"/>
    </location>
</feature>
<feature type="region of interest" description="Disordered" evidence="1">
    <location>
        <begin position="940"/>
        <end position="1010"/>
    </location>
</feature>
<evidence type="ECO:0000313" key="3">
    <source>
        <dbReference type="Proteomes" id="UP000192257"/>
    </source>
</evidence>
<keyword evidence="3" id="KW-1185">Reference proteome</keyword>
<reference evidence="2 3" key="1">
    <citation type="submission" date="2017-03" db="EMBL/GenBank/DDBJ databases">
        <title>An alternative strategy for trypanosome survival in the mammalian bloodstream revealed through genome and transcriptome analysis of the ubiquitous bovine parasite Trypanosoma (Megatrypanum) theileri.</title>
        <authorList>
            <person name="Kelly S."/>
            <person name="Ivens A."/>
            <person name="Mott A."/>
            <person name="O'Neill E."/>
            <person name="Emms D."/>
            <person name="Macleod O."/>
            <person name="Voorheis P."/>
            <person name="Matthews J."/>
            <person name="Matthews K."/>
            <person name="Carrington M."/>
        </authorList>
    </citation>
    <scope>NUCLEOTIDE SEQUENCE [LARGE SCALE GENOMIC DNA]</scope>
    <source>
        <strain evidence="2">Edinburgh</strain>
    </source>
</reference>
<proteinExistence type="predicted"/>
<dbReference type="RefSeq" id="XP_028880769.1">
    <property type="nucleotide sequence ID" value="XM_029027892.1"/>
</dbReference>
<feature type="compositionally biased region" description="Low complexity" evidence="1">
    <location>
        <begin position="983"/>
        <end position="995"/>
    </location>
</feature>
<feature type="compositionally biased region" description="Low complexity" evidence="1">
    <location>
        <begin position="183"/>
        <end position="203"/>
    </location>
</feature>
<protein>
    <submittedName>
        <fullName evidence="2">Uncharacterized protein</fullName>
    </submittedName>
</protein>
<feature type="compositionally biased region" description="Low complexity" evidence="1">
    <location>
        <begin position="1222"/>
        <end position="1235"/>
    </location>
</feature>
<dbReference type="PANTHER" id="PTHR35614">
    <property type="match status" value="1"/>
</dbReference>
<feature type="region of interest" description="Disordered" evidence="1">
    <location>
        <begin position="1111"/>
        <end position="1261"/>
    </location>
</feature>